<keyword evidence="4" id="KW-1185">Reference proteome</keyword>
<accession>A0A4Y7JUV3</accession>
<evidence type="ECO:0000256" key="2">
    <source>
        <dbReference type="ARBA" id="ARBA00022679"/>
    </source>
</evidence>
<comment type="similarity">
    <text evidence="1">Belongs to the UDP-glycosyltransferase family.</text>
</comment>
<dbReference type="Proteomes" id="UP000316621">
    <property type="component" value="Chromosome 6"/>
</dbReference>
<dbReference type="Gramene" id="RZC64487">
    <property type="protein sequence ID" value="RZC64487"/>
    <property type="gene ID" value="C5167_008183"/>
</dbReference>
<dbReference type="AlphaFoldDB" id="A0A4Y7JUV3"/>
<dbReference type="Gene3D" id="3.40.50.2000">
    <property type="entry name" value="Glycogen Phosphorylase B"/>
    <property type="match status" value="4"/>
</dbReference>
<dbReference type="PANTHER" id="PTHR11926">
    <property type="entry name" value="GLUCOSYL/GLUCURONOSYL TRANSFERASES"/>
    <property type="match status" value="1"/>
</dbReference>
<dbReference type="GO" id="GO:0080044">
    <property type="term" value="F:quercetin 7-O-glucosyltransferase activity"/>
    <property type="evidence" value="ECO:0007669"/>
    <property type="project" value="TreeGrafter"/>
</dbReference>
<dbReference type="OMA" id="HINCKYC"/>
<evidence type="ECO:0000313" key="4">
    <source>
        <dbReference type="Proteomes" id="UP000316621"/>
    </source>
</evidence>
<dbReference type="Pfam" id="PF00201">
    <property type="entry name" value="UDPGT"/>
    <property type="match status" value="1"/>
</dbReference>
<proteinExistence type="inferred from homology"/>
<dbReference type="CDD" id="cd03784">
    <property type="entry name" value="GT1_Gtf-like"/>
    <property type="match status" value="1"/>
</dbReference>
<dbReference type="InterPro" id="IPR002213">
    <property type="entry name" value="UDP_glucos_trans"/>
</dbReference>
<evidence type="ECO:0000256" key="1">
    <source>
        <dbReference type="ARBA" id="ARBA00009995"/>
    </source>
</evidence>
<gene>
    <name evidence="3" type="ORF">C5167_008183</name>
</gene>
<dbReference type="GO" id="GO:0080043">
    <property type="term" value="F:quercetin 3-O-glucosyltransferase activity"/>
    <property type="evidence" value="ECO:0007669"/>
    <property type="project" value="TreeGrafter"/>
</dbReference>
<evidence type="ECO:0008006" key="5">
    <source>
        <dbReference type="Google" id="ProtNLM"/>
    </source>
</evidence>
<organism evidence="3 4">
    <name type="scientific">Papaver somniferum</name>
    <name type="common">Opium poppy</name>
    <dbReference type="NCBI Taxonomy" id="3469"/>
    <lineage>
        <taxon>Eukaryota</taxon>
        <taxon>Viridiplantae</taxon>
        <taxon>Streptophyta</taxon>
        <taxon>Embryophyta</taxon>
        <taxon>Tracheophyta</taxon>
        <taxon>Spermatophyta</taxon>
        <taxon>Magnoliopsida</taxon>
        <taxon>Ranunculales</taxon>
        <taxon>Papaveraceae</taxon>
        <taxon>Papaveroideae</taxon>
        <taxon>Papaver</taxon>
    </lineage>
</organism>
<dbReference type="SUPFAM" id="SSF53756">
    <property type="entry name" value="UDP-Glycosyltransferase/glycogen phosphorylase"/>
    <property type="match status" value="1"/>
</dbReference>
<reference evidence="3 4" key="1">
    <citation type="journal article" date="2018" name="Science">
        <title>The opium poppy genome and morphinan production.</title>
        <authorList>
            <person name="Guo L."/>
            <person name="Winzer T."/>
            <person name="Yang X."/>
            <person name="Li Y."/>
            <person name="Ning Z."/>
            <person name="He Z."/>
            <person name="Teodor R."/>
            <person name="Lu Y."/>
            <person name="Bowser T.A."/>
            <person name="Graham I.A."/>
            <person name="Ye K."/>
        </authorList>
    </citation>
    <scope>NUCLEOTIDE SEQUENCE [LARGE SCALE GENOMIC DNA]</scope>
    <source>
        <strain evidence="4">cv. HN1</strain>
        <tissue evidence="3">Leaves</tissue>
    </source>
</reference>
<evidence type="ECO:0000313" key="3">
    <source>
        <dbReference type="EMBL" id="RZC64487.1"/>
    </source>
</evidence>
<dbReference type="EMBL" id="CM010720">
    <property type="protein sequence ID" value="RZC64487.1"/>
    <property type="molecule type" value="Genomic_DNA"/>
</dbReference>
<name>A0A4Y7JUV3_PAPSO</name>
<keyword evidence="2" id="KW-0808">Transferase</keyword>
<dbReference type="PANTHER" id="PTHR11926:SF774">
    <property type="entry name" value="UDP-GLYCOSYLTRANSFERASE 85A1-RELATED"/>
    <property type="match status" value="1"/>
</dbReference>
<sequence length="336" mass="37633">MIFLKPHVVCAPFPTQGQINPMLKLAKLLHHKGFYVTFVNTEHNHQSLLNSRGPDSLRISLPYAIPPAKLCIIAGGWMSFTLDAAEELDIPEILSWTPSGCGFMAFMHYKDLIENGLTPLKEESQLPNGYLDNTKVDWIPGMKDICLADFPIFIRTTDPNDIILTFITSETQRSKRASSIVVNTFDAMEGDVLNGMKSIFPFVYSVGPLSSLLSSLVPRESEVHSLRSNLLTHSGWNSTLDTVIGGVPILSWPFFDKQHINCKYCCVDWGIGMEIDKNVKRNDVEKLVRELMDGENGKKLKKRVMEWKLSAEDAISAPNGSSFVNLDKLVNQTLNF</sequence>
<protein>
    <recommendedName>
        <fullName evidence="5">UDP-glycosyltransferases domain-containing protein</fullName>
    </recommendedName>
</protein>